<dbReference type="PATRIC" id="fig|55802.8.peg.1287"/>
<keyword evidence="2" id="KW-1003">Cell membrane</keyword>
<feature type="transmembrane region" description="Helical" evidence="6">
    <location>
        <begin position="119"/>
        <end position="136"/>
    </location>
</feature>
<keyword evidence="5 6" id="KW-0472">Membrane</keyword>
<dbReference type="RefSeq" id="WP_013467375.1">
    <property type="nucleotide sequence ID" value="NZ_CP013050.1"/>
</dbReference>
<dbReference type="STRING" id="55802.TBCH5v1_1307"/>
<accession>A0A0S1XBV2</accession>
<dbReference type="OMA" id="EHHVSMR"/>
<dbReference type="GeneID" id="26136555"/>
<evidence type="ECO:0000256" key="6">
    <source>
        <dbReference type="SAM" id="Phobius"/>
    </source>
</evidence>
<name>A0A0S1XBV2_THEBA</name>
<dbReference type="GO" id="GO:0005886">
    <property type="term" value="C:plasma membrane"/>
    <property type="evidence" value="ECO:0007669"/>
    <property type="project" value="UniProtKB-SubCell"/>
</dbReference>
<evidence type="ECO:0008006" key="9">
    <source>
        <dbReference type="Google" id="ProtNLM"/>
    </source>
</evidence>
<feature type="transmembrane region" description="Helical" evidence="6">
    <location>
        <begin position="29"/>
        <end position="50"/>
    </location>
</feature>
<evidence type="ECO:0000256" key="1">
    <source>
        <dbReference type="ARBA" id="ARBA00004651"/>
    </source>
</evidence>
<dbReference type="EMBL" id="CP013050">
    <property type="protein sequence ID" value="ALM75227.1"/>
    <property type="molecule type" value="Genomic_DNA"/>
</dbReference>
<keyword evidence="3 6" id="KW-0812">Transmembrane</keyword>
<dbReference type="InterPro" id="IPR020948">
    <property type="entry name" value="P_starv_induced_PsiE-like"/>
</dbReference>
<evidence type="ECO:0000313" key="7">
    <source>
        <dbReference type="EMBL" id="ALM75227.1"/>
    </source>
</evidence>
<reference evidence="7 8" key="1">
    <citation type="journal article" date="2016" name="Genome Announc.">
        <title>Complete genome sequence of the hyperthermophilic and piezophilic archaeon Thermococcus barophilus Ch5, capable of growth at the expense of hydrogenogenesis from carbon monoxide and formate.</title>
        <authorList>
            <person name="Oger P."/>
            <person name="Sokolova T.G."/>
            <person name="Kozhevnikova D.A."/>
            <person name="Taranov E.A."/>
            <person name="Vannier P."/>
            <person name="Lee H.S."/>
            <person name="Kwon K.K."/>
            <person name="Kang S.G."/>
            <person name="Lee J.H."/>
            <person name="Bonch-Osmolovskaya E.A."/>
            <person name="Lebedinsky A.V."/>
        </authorList>
    </citation>
    <scope>NUCLEOTIDE SEQUENCE [LARGE SCALE GENOMIC DNA]</scope>
    <source>
        <strain evidence="8">Ch5</strain>
    </source>
</reference>
<dbReference type="GeneID" id="10041418"/>
<evidence type="ECO:0000256" key="5">
    <source>
        <dbReference type="ARBA" id="ARBA00023136"/>
    </source>
</evidence>
<dbReference type="Proteomes" id="UP000066042">
    <property type="component" value="Chromosome"/>
</dbReference>
<evidence type="ECO:0000256" key="3">
    <source>
        <dbReference type="ARBA" id="ARBA00022692"/>
    </source>
</evidence>
<gene>
    <name evidence="7" type="ORF">TBCH5v1_1307</name>
</gene>
<evidence type="ECO:0000256" key="4">
    <source>
        <dbReference type="ARBA" id="ARBA00022989"/>
    </source>
</evidence>
<protein>
    <recommendedName>
        <fullName evidence="9">Phosphate-starvation-inducible E-like protein</fullName>
    </recommendedName>
</protein>
<evidence type="ECO:0000256" key="2">
    <source>
        <dbReference type="ARBA" id="ARBA00022475"/>
    </source>
</evidence>
<comment type="subcellular location">
    <subcellularLocation>
        <location evidence="1">Cell membrane</location>
        <topology evidence="1">Multi-pass membrane protein</topology>
    </subcellularLocation>
</comment>
<dbReference type="Pfam" id="PF06146">
    <property type="entry name" value="PsiE"/>
    <property type="match status" value="1"/>
</dbReference>
<evidence type="ECO:0000313" key="8">
    <source>
        <dbReference type="Proteomes" id="UP000066042"/>
    </source>
</evidence>
<proteinExistence type="predicted"/>
<feature type="transmembrane region" description="Helical" evidence="6">
    <location>
        <begin position="89"/>
        <end position="107"/>
    </location>
</feature>
<feature type="transmembrane region" description="Helical" evidence="6">
    <location>
        <begin position="62"/>
        <end position="83"/>
    </location>
</feature>
<keyword evidence="4 6" id="KW-1133">Transmembrane helix</keyword>
<sequence length="139" mass="16228">MAKMEEEKVAQYTQVHKAFRKTLEICFDMVVMVFLFFILYLTMYSIYLNFKLTYKVAEPKLLIANVLVTIILIETYRILIIYLRQHRVSLTHILEVGIVALIQKLVVASDFRELDAIKLFAIAGLIFVLGYLYIKIGEE</sequence>
<dbReference type="AlphaFoldDB" id="A0A0S1XBV2"/>
<organism evidence="7 8">
    <name type="scientific">Thermococcus barophilus</name>
    <dbReference type="NCBI Taxonomy" id="55802"/>
    <lineage>
        <taxon>Archaea</taxon>
        <taxon>Methanobacteriati</taxon>
        <taxon>Methanobacteriota</taxon>
        <taxon>Thermococci</taxon>
        <taxon>Thermococcales</taxon>
        <taxon>Thermococcaceae</taxon>
        <taxon>Thermococcus</taxon>
    </lineage>
</organism>